<keyword evidence="3 5" id="KW-0408">Iron</keyword>
<dbReference type="PANTHER" id="PTHR43075:SF1">
    <property type="entry name" value="FORMATE LYASE ACTIVATING ENZYME, PUTATIVE (AFU_ORTHOLOGUE AFUA_2G15630)-RELATED"/>
    <property type="match status" value="1"/>
</dbReference>
<dbReference type="EMBL" id="DTGR01000220">
    <property type="protein sequence ID" value="HHS30873.1"/>
    <property type="molecule type" value="Genomic_DNA"/>
</dbReference>
<comment type="cofactor">
    <cofactor evidence="5">
        <name>[4Fe-4S] cluster</name>
        <dbReference type="ChEBI" id="CHEBI:49883"/>
    </cofactor>
    <text evidence="5">Binds 1 [4Fe-4S] cluster. The cluster is coordinated with 3 cysteines and an exchangeable S-adenosyl-L-methionine.</text>
</comment>
<reference evidence="7" key="1">
    <citation type="journal article" date="2020" name="mSystems">
        <title>Genome- and Community-Level Interaction Insights into Carbon Utilization and Element Cycling Functions of Hydrothermarchaeota in Hydrothermal Sediment.</title>
        <authorList>
            <person name="Zhou Z."/>
            <person name="Liu Y."/>
            <person name="Xu W."/>
            <person name="Pan J."/>
            <person name="Luo Z.H."/>
            <person name="Li M."/>
        </authorList>
    </citation>
    <scope>NUCLEOTIDE SEQUENCE [LARGE SCALE GENOMIC DNA]</scope>
    <source>
        <strain evidence="7">SpSt-767</strain>
    </source>
</reference>
<evidence type="ECO:0000256" key="1">
    <source>
        <dbReference type="ARBA" id="ARBA00022691"/>
    </source>
</evidence>
<feature type="domain" description="Radical SAM core" evidence="6">
    <location>
        <begin position="78"/>
        <end position="210"/>
    </location>
</feature>
<feature type="binding site" evidence="5">
    <location>
        <position position="90"/>
    </location>
    <ligand>
        <name>[4Fe-4S] cluster</name>
        <dbReference type="ChEBI" id="CHEBI:49883"/>
        <note>4Fe-4S-S-AdoMet</note>
    </ligand>
</feature>
<proteinExistence type="predicted"/>
<evidence type="ECO:0000256" key="2">
    <source>
        <dbReference type="ARBA" id="ARBA00022723"/>
    </source>
</evidence>
<feature type="binding site" evidence="5">
    <location>
        <position position="83"/>
    </location>
    <ligand>
        <name>[4Fe-4S] cluster</name>
        <dbReference type="ChEBI" id="CHEBI:49883"/>
        <note>4Fe-4S-S-AdoMet</note>
    </ligand>
</feature>
<dbReference type="Pfam" id="PF04055">
    <property type="entry name" value="Radical_SAM"/>
    <property type="match status" value="1"/>
</dbReference>
<comment type="caution">
    <text evidence="7">The sequence shown here is derived from an EMBL/GenBank/DDBJ whole genome shotgun (WGS) entry which is preliminary data.</text>
</comment>
<keyword evidence="4 5" id="KW-0411">Iron-sulfur</keyword>
<dbReference type="SFLD" id="SFLDS00029">
    <property type="entry name" value="Radical_SAM"/>
    <property type="match status" value="1"/>
</dbReference>
<accession>A0A7V6A6C8</accession>
<dbReference type="InterPro" id="IPR013785">
    <property type="entry name" value="Aldolase_TIM"/>
</dbReference>
<gene>
    <name evidence="7" type="ORF">ENV52_14370</name>
</gene>
<dbReference type="SUPFAM" id="SSF102114">
    <property type="entry name" value="Radical SAM enzymes"/>
    <property type="match status" value="1"/>
</dbReference>
<evidence type="ECO:0000313" key="7">
    <source>
        <dbReference type="EMBL" id="HHS30873.1"/>
    </source>
</evidence>
<protein>
    <submittedName>
        <fullName evidence="7">Radical SAM protein</fullName>
    </submittedName>
</protein>
<feature type="binding site" evidence="5">
    <location>
        <position position="87"/>
    </location>
    <ligand>
        <name>[4Fe-4S] cluster</name>
        <dbReference type="ChEBI" id="CHEBI:49883"/>
        <note>4Fe-4S-S-AdoMet</note>
    </ligand>
</feature>
<dbReference type="InterPro" id="IPR016431">
    <property type="entry name" value="Pyrv-formate_lyase-activ_prd"/>
</dbReference>
<dbReference type="InterPro" id="IPR040085">
    <property type="entry name" value="MJ0674-like"/>
</dbReference>
<evidence type="ECO:0000256" key="3">
    <source>
        <dbReference type="ARBA" id="ARBA00023004"/>
    </source>
</evidence>
<sequence length="309" mass="34735">MYEPAYLETHRRGLLKKKIAAASDILNQCTLCPHRCLVDRHHGELGLCRTGDQPVVSSYGPHFGEEDPLVGRHGSGTIFFTHCNLFCIFCQNWDISHGGEGEEITPKDLAAIMLHLQQQGCHNINLVTPSHQVYQILEALPPAIEAGLNVPLVYNTGGYDAVATLKILDGVIDIYMPDFKFWDPDAAEKLCAARDYPERAREALKEMHRQVGDLTMDEHGVARRGLLVRHLVLPDNLAGTPEVMKFLARELSPHTYVNVMGQYRPCGEANEHPPLDRFPSQKELADAQQAAQDAGLTRLDRRERLFRWL</sequence>
<dbReference type="AlphaFoldDB" id="A0A7V6A6C8"/>
<keyword evidence="1 5" id="KW-0949">S-adenosyl-L-methionine</keyword>
<dbReference type="PANTHER" id="PTHR43075">
    <property type="entry name" value="FORMATE LYASE ACTIVATING ENZYME, PUTATIVE (AFU_ORTHOLOGUE AFUA_2G15630)-RELATED"/>
    <property type="match status" value="1"/>
</dbReference>
<dbReference type="GO" id="GO:0046872">
    <property type="term" value="F:metal ion binding"/>
    <property type="evidence" value="ECO:0007669"/>
    <property type="project" value="UniProtKB-KW"/>
</dbReference>
<dbReference type="PIRSF" id="PIRSF004869">
    <property type="entry name" value="PflX_prd"/>
    <property type="match status" value="1"/>
</dbReference>
<dbReference type="SFLD" id="SFLDG01099">
    <property type="entry name" value="Uncharacterised_Radical_SAM_Su"/>
    <property type="match status" value="1"/>
</dbReference>
<evidence type="ECO:0000256" key="4">
    <source>
        <dbReference type="ARBA" id="ARBA00023014"/>
    </source>
</evidence>
<keyword evidence="2 5" id="KW-0479">Metal-binding</keyword>
<dbReference type="InterPro" id="IPR058240">
    <property type="entry name" value="rSAM_sf"/>
</dbReference>
<dbReference type="GO" id="GO:0003824">
    <property type="term" value="F:catalytic activity"/>
    <property type="evidence" value="ECO:0007669"/>
    <property type="project" value="InterPro"/>
</dbReference>
<evidence type="ECO:0000256" key="5">
    <source>
        <dbReference type="PIRSR" id="PIRSR004869-50"/>
    </source>
</evidence>
<dbReference type="GO" id="GO:0051536">
    <property type="term" value="F:iron-sulfur cluster binding"/>
    <property type="evidence" value="ECO:0007669"/>
    <property type="project" value="UniProtKB-KW"/>
</dbReference>
<evidence type="ECO:0000259" key="6">
    <source>
        <dbReference type="Pfam" id="PF04055"/>
    </source>
</evidence>
<organism evidence="7">
    <name type="scientific">Desulfobacca acetoxidans</name>
    <dbReference type="NCBI Taxonomy" id="60893"/>
    <lineage>
        <taxon>Bacteria</taxon>
        <taxon>Pseudomonadati</taxon>
        <taxon>Thermodesulfobacteriota</taxon>
        <taxon>Desulfobaccia</taxon>
        <taxon>Desulfobaccales</taxon>
        <taxon>Desulfobaccaceae</taxon>
        <taxon>Desulfobacca</taxon>
    </lineage>
</organism>
<name>A0A7V6A6C8_9BACT</name>
<dbReference type="Gene3D" id="3.20.20.70">
    <property type="entry name" value="Aldolase class I"/>
    <property type="match status" value="1"/>
</dbReference>
<dbReference type="InterPro" id="IPR007197">
    <property type="entry name" value="rSAM"/>
</dbReference>